<dbReference type="AlphaFoldDB" id="A0A8J7U2Y6"/>
<name>A0A8J7U2Y6_9BACT</name>
<dbReference type="RefSeq" id="WP_207857211.1">
    <property type="nucleotide sequence ID" value="NZ_JAFREP010000003.1"/>
</dbReference>
<keyword evidence="2" id="KW-1185">Reference proteome</keyword>
<protein>
    <recommendedName>
        <fullName evidence="3">Gingipain domain-containing protein</fullName>
    </recommendedName>
</protein>
<comment type="caution">
    <text evidence="1">The sequence shown here is derived from an EMBL/GenBank/DDBJ whole genome shotgun (WGS) entry which is preliminary data.</text>
</comment>
<evidence type="ECO:0008006" key="3">
    <source>
        <dbReference type="Google" id="ProtNLM"/>
    </source>
</evidence>
<dbReference type="Proteomes" id="UP000664417">
    <property type="component" value="Unassembled WGS sequence"/>
</dbReference>
<gene>
    <name evidence="1" type="ORF">J3U88_04815</name>
</gene>
<evidence type="ECO:0000313" key="1">
    <source>
        <dbReference type="EMBL" id="MBO1317773.1"/>
    </source>
</evidence>
<sequence>MSESTIYRLGLFPGGRPAFEPISPAGLTAALTGQDPSAEDLALKQYTAGRKKTYLNVIHGVEPKNLASAGWGLVLPRDSDDGLLDALAPLIEHRRRQAGDRFYQITGEEGLAPRESKAAFLRRHFMGAGPVDPEKLPYYLLLVGSPEQIPFHFQQQLDVQFAVGRLHFDRLADYAAYARQVVETETRAAAAETQAVALWCPTHDAATIAGYDLFLDPLSKVLAKKNNINLRDMRGAAATKAAFQALAGGADPASLLVSLSHGMAAEETITADRPDARAAQGALVCGDWRGGDAPWSDAYVLGPDSVQPAPNSGTIWFNLSCFGGGTPKIQPHFKAGRRRNIADEAFVNALSQKLLSRERGALQAVVSHVDLLYLHSFEGNHGGSYPAAFTSAVSALLDGFPVGAAVDVVNQRYAELATELTDHLEELHWADEGTPVDPEKAAAIAETWCAHHDARNYVVFGDPAVRLGPVPATT</sequence>
<dbReference type="EMBL" id="JAFREP010000003">
    <property type="protein sequence ID" value="MBO1317773.1"/>
    <property type="molecule type" value="Genomic_DNA"/>
</dbReference>
<proteinExistence type="predicted"/>
<accession>A0A8J7U2Y6</accession>
<organism evidence="1 2">
    <name type="scientific">Acanthopleuribacter pedis</name>
    <dbReference type="NCBI Taxonomy" id="442870"/>
    <lineage>
        <taxon>Bacteria</taxon>
        <taxon>Pseudomonadati</taxon>
        <taxon>Acidobacteriota</taxon>
        <taxon>Holophagae</taxon>
        <taxon>Acanthopleuribacterales</taxon>
        <taxon>Acanthopleuribacteraceae</taxon>
        <taxon>Acanthopleuribacter</taxon>
    </lineage>
</organism>
<reference evidence="1" key="1">
    <citation type="submission" date="2021-03" db="EMBL/GenBank/DDBJ databases">
        <authorList>
            <person name="Wang G."/>
        </authorList>
    </citation>
    <scope>NUCLEOTIDE SEQUENCE</scope>
    <source>
        <strain evidence="1">KCTC 12899</strain>
    </source>
</reference>
<evidence type="ECO:0000313" key="2">
    <source>
        <dbReference type="Proteomes" id="UP000664417"/>
    </source>
</evidence>